<protein>
    <recommendedName>
        <fullName evidence="3">Serine-threonine/tyrosine-protein kinase catalytic domain-containing protein</fullName>
    </recommendedName>
</protein>
<gene>
    <name evidence="1" type="ORF">PAXINDRAFT_172481</name>
</gene>
<organism evidence="1 2">
    <name type="scientific">Paxillus involutus ATCC 200175</name>
    <dbReference type="NCBI Taxonomy" id="664439"/>
    <lineage>
        <taxon>Eukaryota</taxon>
        <taxon>Fungi</taxon>
        <taxon>Dikarya</taxon>
        <taxon>Basidiomycota</taxon>
        <taxon>Agaricomycotina</taxon>
        <taxon>Agaricomycetes</taxon>
        <taxon>Agaricomycetidae</taxon>
        <taxon>Boletales</taxon>
        <taxon>Paxilineae</taxon>
        <taxon>Paxillaceae</taxon>
        <taxon>Paxillus</taxon>
    </lineage>
</organism>
<accession>A0A0C9TEQ6</accession>
<evidence type="ECO:0000313" key="2">
    <source>
        <dbReference type="Proteomes" id="UP000053647"/>
    </source>
</evidence>
<proteinExistence type="predicted"/>
<name>A0A0C9TEQ6_PAXIN</name>
<dbReference type="EMBL" id="KN819462">
    <property type="protein sequence ID" value="KIJ09443.1"/>
    <property type="molecule type" value="Genomic_DNA"/>
</dbReference>
<keyword evidence="2" id="KW-1185">Reference proteome</keyword>
<evidence type="ECO:0008006" key="3">
    <source>
        <dbReference type="Google" id="ProtNLM"/>
    </source>
</evidence>
<reference evidence="1 2" key="1">
    <citation type="submission" date="2014-06" db="EMBL/GenBank/DDBJ databases">
        <authorList>
            <consortium name="DOE Joint Genome Institute"/>
            <person name="Kuo A."/>
            <person name="Kohler A."/>
            <person name="Nagy L.G."/>
            <person name="Floudas D."/>
            <person name="Copeland A."/>
            <person name="Barry K.W."/>
            <person name="Cichocki N."/>
            <person name="Veneault-Fourrey C."/>
            <person name="LaButti K."/>
            <person name="Lindquist E.A."/>
            <person name="Lipzen A."/>
            <person name="Lundell T."/>
            <person name="Morin E."/>
            <person name="Murat C."/>
            <person name="Sun H."/>
            <person name="Tunlid A."/>
            <person name="Henrissat B."/>
            <person name="Grigoriev I.V."/>
            <person name="Hibbett D.S."/>
            <person name="Martin F."/>
            <person name="Nordberg H.P."/>
            <person name="Cantor M.N."/>
            <person name="Hua S.X."/>
        </authorList>
    </citation>
    <scope>NUCLEOTIDE SEQUENCE [LARGE SCALE GENOMIC DNA]</scope>
    <source>
        <strain evidence="1 2">ATCC 200175</strain>
    </source>
</reference>
<dbReference type="OrthoDB" id="346907at2759"/>
<evidence type="ECO:0000313" key="1">
    <source>
        <dbReference type="EMBL" id="KIJ09443.1"/>
    </source>
</evidence>
<dbReference type="HOGENOM" id="CLU_2622702_0_0_1"/>
<sequence>MVEFMGTSYLSSSMNGTARWAAPKAISIRVKPSRPATSWMNDRIWAFIQTCWSTEGHDAGRPSAEEALNFIQEELSLL</sequence>
<reference evidence="2" key="2">
    <citation type="submission" date="2015-01" db="EMBL/GenBank/DDBJ databases">
        <title>Evolutionary Origins and Diversification of the Mycorrhizal Mutualists.</title>
        <authorList>
            <consortium name="DOE Joint Genome Institute"/>
            <consortium name="Mycorrhizal Genomics Consortium"/>
            <person name="Kohler A."/>
            <person name="Kuo A."/>
            <person name="Nagy L.G."/>
            <person name="Floudas D."/>
            <person name="Copeland A."/>
            <person name="Barry K.W."/>
            <person name="Cichocki N."/>
            <person name="Veneault-Fourrey C."/>
            <person name="LaButti K."/>
            <person name="Lindquist E.A."/>
            <person name="Lipzen A."/>
            <person name="Lundell T."/>
            <person name="Morin E."/>
            <person name="Murat C."/>
            <person name="Riley R."/>
            <person name="Ohm R."/>
            <person name="Sun H."/>
            <person name="Tunlid A."/>
            <person name="Henrissat B."/>
            <person name="Grigoriev I.V."/>
            <person name="Hibbett D.S."/>
            <person name="Martin F."/>
        </authorList>
    </citation>
    <scope>NUCLEOTIDE SEQUENCE [LARGE SCALE GENOMIC DNA]</scope>
    <source>
        <strain evidence="2">ATCC 200175</strain>
    </source>
</reference>
<dbReference type="Proteomes" id="UP000053647">
    <property type="component" value="Unassembled WGS sequence"/>
</dbReference>
<dbReference type="AlphaFoldDB" id="A0A0C9TEQ6"/>